<dbReference type="Proteomes" id="UP001195483">
    <property type="component" value="Unassembled WGS sequence"/>
</dbReference>
<reference evidence="1" key="1">
    <citation type="journal article" date="2021" name="Genome Biol. Evol.">
        <title>A High-Quality Reference Genome for a Parasitic Bivalve with Doubly Uniparental Inheritance (Bivalvia: Unionida).</title>
        <authorList>
            <person name="Smith C.H."/>
        </authorList>
    </citation>
    <scope>NUCLEOTIDE SEQUENCE</scope>
    <source>
        <strain evidence="1">CHS0354</strain>
    </source>
</reference>
<sequence>MMILCGDHETGAPTYQFYFCGGIEPGNVEVLSRQLGKQAYQIRTKYLYAHNLKHFPNNEVEELQTSTLPEHDMQFCALFSVILEAVTYELKQCSFCTGLLLLK</sequence>
<evidence type="ECO:0000313" key="1">
    <source>
        <dbReference type="EMBL" id="KAK3601093.1"/>
    </source>
</evidence>
<comment type="caution">
    <text evidence="1">The sequence shown here is derived from an EMBL/GenBank/DDBJ whole genome shotgun (WGS) entry which is preliminary data.</text>
</comment>
<reference evidence="1" key="2">
    <citation type="journal article" date="2021" name="Genome Biol. Evol.">
        <title>Developing a high-quality reference genome for a parasitic bivalve with doubly uniparental inheritance (Bivalvia: Unionida).</title>
        <authorList>
            <person name="Smith C.H."/>
        </authorList>
    </citation>
    <scope>NUCLEOTIDE SEQUENCE</scope>
    <source>
        <strain evidence="1">CHS0354</strain>
        <tissue evidence="1">Mantle</tissue>
    </source>
</reference>
<evidence type="ECO:0000313" key="2">
    <source>
        <dbReference type="Proteomes" id="UP001195483"/>
    </source>
</evidence>
<gene>
    <name evidence="1" type="ORF">CHS0354_024809</name>
</gene>
<dbReference type="AlphaFoldDB" id="A0AAE0W3V0"/>
<organism evidence="1 2">
    <name type="scientific">Potamilus streckersoni</name>
    <dbReference type="NCBI Taxonomy" id="2493646"/>
    <lineage>
        <taxon>Eukaryota</taxon>
        <taxon>Metazoa</taxon>
        <taxon>Spiralia</taxon>
        <taxon>Lophotrochozoa</taxon>
        <taxon>Mollusca</taxon>
        <taxon>Bivalvia</taxon>
        <taxon>Autobranchia</taxon>
        <taxon>Heteroconchia</taxon>
        <taxon>Palaeoheterodonta</taxon>
        <taxon>Unionida</taxon>
        <taxon>Unionoidea</taxon>
        <taxon>Unionidae</taxon>
        <taxon>Ambleminae</taxon>
        <taxon>Lampsilini</taxon>
        <taxon>Potamilus</taxon>
    </lineage>
</organism>
<accession>A0AAE0W3V0</accession>
<keyword evidence="2" id="KW-1185">Reference proteome</keyword>
<proteinExistence type="predicted"/>
<reference evidence="1" key="3">
    <citation type="submission" date="2023-05" db="EMBL/GenBank/DDBJ databases">
        <authorList>
            <person name="Smith C.H."/>
        </authorList>
    </citation>
    <scope>NUCLEOTIDE SEQUENCE</scope>
    <source>
        <strain evidence="1">CHS0354</strain>
        <tissue evidence="1">Mantle</tissue>
    </source>
</reference>
<dbReference type="EMBL" id="JAEAOA010001465">
    <property type="protein sequence ID" value="KAK3601093.1"/>
    <property type="molecule type" value="Genomic_DNA"/>
</dbReference>
<name>A0AAE0W3V0_9BIVA</name>
<protein>
    <submittedName>
        <fullName evidence="1">Uncharacterized protein</fullName>
    </submittedName>
</protein>